<dbReference type="EMBL" id="UOEE01000116">
    <property type="protein sequence ID" value="VAV90713.1"/>
    <property type="molecule type" value="Genomic_DNA"/>
</dbReference>
<dbReference type="Pfam" id="PF02657">
    <property type="entry name" value="SufE"/>
    <property type="match status" value="1"/>
</dbReference>
<evidence type="ECO:0000313" key="3">
    <source>
        <dbReference type="EMBL" id="VAV90713.1"/>
    </source>
</evidence>
<dbReference type="SUPFAM" id="SSF82649">
    <property type="entry name" value="SufE/NifU"/>
    <property type="match status" value="1"/>
</dbReference>
<dbReference type="InterPro" id="IPR003808">
    <property type="entry name" value="Fe-S_metab-assoc_dom"/>
</dbReference>
<dbReference type="PANTHER" id="PTHR43597:SF5">
    <property type="entry name" value="SUFE-LIKE PROTEIN 2, CHLOROPLASTIC"/>
    <property type="match status" value="1"/>
</dbReference>
<reference evidence="3" key="1">
    <citation type="submission" date="2018-06" db="EMBL/GenBank/DDBJ databases">
        <authorList>
            <person name="Zhirakovskaya E."/>
        </authorList>
    </citation>
    <scope>NUCLEOTIDE SEQUENCE</scope>
</reference>
<evidence type="ECO:0000259" key="2">
    <source>
        <dbReference type="Pfam" id="PF02657"/>
    </source>
</evidence>
<evidence type="ECO:0000256" key="1">
    <source>
        <dbReference type="ARBA" id="ARBA00010282"/>
    </source>
</evidence>
<accession>A0A3B0S2P8</accession>
<dbReference type="Gene3D" id="3.90.1010.10">
    <property type="match status" value="1"/>
</dbReference>
<gene>
    <name evidence="3" type="ORF">MNBD_ALPHA06-640</name>
</gene>
<feature type="domain" description="Fe-S metabolism associated" evidence="2">
    <location>
        <begin position="6"/>
        <end position="126"/>
    </location>
</feature>
<name>A0A3B0S2P8_9ZZZZ</name>
<sequence>MQDIEDEFAFLGDWEERYRHVIELGKAMPALPIALKTDASKIQGCVSQVWLVAKRQDAGTYSFSGDSDAHIVRGLVALLLLLIEGKTGAEILNMDIRGFFERIGLADNLSPQRANGLNAMIRRVQDIASQAQ</sequence>
<proteinExistence type="inferred from homology"/>
<dbReference type="AlphaFoldDB" id="A0A3B0S2P8"/>
<organism evidence="3">
    <name type="scientific">hydrothermal vent metagenome</name>
    <dbReference type="NCBI Taxonomy" id="652676"/>
    <lineage>
        <taxon>unclassified sequences</taxon>
        <taxon>metagenomes</taxon>
        <taxon>ecological metagenomes</taxon>
    </lineage>
</organism>
<protein>
    <submittedName>
        <fullName evidence="3">Sulfur acceptor protein =&gt; iron-sulfur cluster assembly SufE</fullName>
    </submittedName>
</protein>
<dbReference type="PANTHER" id="PTHR43597">
    <property type="entry name" value="SULFUR ACCEPTOR PROTEIN CSDE"/>
    <property type="match status" value="1"/>
</dbReference>
<comment type="similarity">
    <text evidence="1">Belongs to the SufE family.</text>
</comment>